<feature type="transmembrane region" description="Helical" evidence="7">
    <location>
        <begin position="27"/>
        <end position="53"/>
    </location>
</feature>
<organism evidence="9 10">
    <name type="scientific">Kineosporia succinea</name>
    <dbReference type="NCBI Taxonomy" id="84632"/>
    <lineage>
        <taxon>Bacteria</taxon>
        <taxon>Bacillati</taxon>
        <taxon>Actinomycetota</taxon>
        <taxon>Actinomycetes</taxon>
        <taxon>Kineosporiales</taxon>
        <taxon>Kineosporiaceae</taxon>
        <taxon>Kineosporia</taxon>
    </lineage>
</organism>
<feature type="transmembrane region" description="Helical" evidence="7">
    <location>
        <begin position="249"/>
        <end position="270"/>
    </location>
</feature>
<keyword evidence="3" id="KW-1003">Cell membrane</keyword>
<dbReference type="CDD" id="cd06261">
    <property type="entry name" value="TM_PBP2"/>
    <property type="match status" value="1"/>
</dbReference>
<feature type="domain" description="ABC transmembrane type-1" evidence="8">
    <location>
        <begin position="85"/>
        <end position="271"/>
    </location>
</feature>
<dbReference type="Gene3D" id="1.10.3720.10">
    <property type="entry name" value="MetI-like"/>
    <property type="match status" value="1"/>
</dbReference>
<dbReference type="PROSITE" id="PS50928">
    <property type="entry name" value="ABC_TM1"/>
    <property type="match status" value="1"/>
</dbReference>
<dbReference type="Pfam" id="PF00528">
    <property type="entry name" value="BPD_transp_1"/>
    <property type="match status" value="1"/>
</dbReference>
<proteinExistence type="inferred from homology"/>
<dbReference type="PANTHER" id="PTHR30151">
    <property type="entry name" value="ALKANE SULFONATE ABC TRANSPORTER-RELATED, MEMBRANE SUBUNIT"/>
    <property type="match status" value="1"/>
</dbReference>
<protein>
    <submittedName>
        <fullName evidence="9">NitT/TauT family transport system permease protein</fullName>
    </submittedName>
</protein>
<keyword evidence="2 7" id="KW-0813">Transport</keyword>
<dbReference type="Proteomes" id="UP001235712">
    <property type="component" value="Unassembled WGS sequence"/>
</dbReference>
<feature type="transmembrane region" description="Helical" evidence="7">
    <location>
        <begin position="120"/>
        <end position="143"/>
    </location>
</feature>
<evidence type="ECO:0000259" key="8">
    <source>
        <dbReference type="PROSITE" id="PS50928"/>
    </source>
</evidence>
<dbReference type="SUPFAM" id="SSF161098">
    <property type="entry name" value="MetI-like"/>
    <property type="match status" value="1"/>
</dbReference>
<name>A0ABT9PBG3_9ACTN</name>
<feature type="transmembrane region" description="Helical" evidence="7">
    <location>
        <begin position="149"/>
        <end position="170"/>
    </location>
</feature>
<evidence type="ECO:0000313" key="9">
    <source>
        <dbReference type="EMBL" id="MDP9829817.1"/>
    </source>
</evidence>
<evidence type="ECO:0000256" key="5">
    <source>
        <dbReference type="ARBA" id="ARBA00022989"/>
    </source>
</evidence>
<dbReference type="InterPro" id="IPR000515">
    <property type="entry name" value="MetI-like"/>
</dbReference>
<evidence type="ECO:0000256" key="1">
    <source>
        <dbReference type="ARBA" id="ARBA00004651"/>
    </source>
</evidence>
<reference evidence="9 10" key="1">
    <citation type="submission" date="2023-07" db="EMBL/GenBank/DDBJ databases">
        <title>Sequencing the genomes of 1000 actinobacteria strains.</title>
        <authorList>
            <person name="Klenk H.-P."/>
        </authorList>
    </citation>
    <scope>NUCLEOTIDE SEQUENCE [LARGE SCALE GENOMIC DNA]</scope>
    <source>
        <strain evidence="9 10">DSM 44388</strain>
    </source>
</reference>
<dbReference type="EMBL" id="JAUSQZ010000001">
    <property type="protein sequence ID" value="MDP9829817.1"/>
    <property type="molecule type" value="Genomic_DNA"/>
</dbReference>
<dbReference type="RefSeq" id="WP_307248362.1">
    <property type="nucleotide sequence ID" value="NZ_JAUSQZ010000001.1"/>
</dbReference>
<dbReference type="PANTHER" id="PTHR30151:SF41">
    <property type="entry name" value="ABC TRANSPORTER PERMEASE PROTEIN"/>
    <property type="match status" value="1"/>
</dbReference>
<sequence length="284" mass="31009">MSTDTVKAVSVAPPAVKSARARRKNSYLADFGLPLAVLALIIGFAYFVTYVVLSEDRRFLLPPLHEVIRVSFLDADNRAQILEALWRTTVIAMVGLFFSVALGMVFAVVMASARWLERSLFPYAVVLQAIPILALVPLMGFWFGFGFTARVIVCVICSIFPIIANTLFGLQSVEPGHRDLFRLRGAKPGVVLSKLLIPAALPSVFTGLRISAGASVIGAIVGDTYFRQGEPGIGILIDLFRSRLQSEQLFGAIIASSLLGIVVFAFFTWLSRRLVGHWHASGRL</sequence>
<evidence type="ECO:0000256" key="4">
    <source>
        <dbReference type="ARBA" id="ARBA00022692"/>
    </source>
</evidence>
<keyword evidence="6 7" id="KW-0472">Membrane</keyword>
<dbReference type="InterPro" id="IPR035906">
    <property type="entry name" value="MetI-like_sf"/>
</dbReference>
<evidence type="ECO:0000256" key="6">
    <source>
        <dbReference type="ARBA" id="ARBA00023136"/>
    </source>
</evidence>
<gene>
    <name evidence="9" type="ORF">J2S57_005566</name>
</gene>
<evidence type="ECO:0000313" key="10">
    <source>
        <dbReference type="Proteomes" id="UP001235712"/>
    </source>
</evidence>
<comment type="caution">
    <text evidence="9">The sequence shown here is derived from an EMBL/GenBank/DDBJ whole genome shotgun (WGS) entry which is preliminary data.</text>
</comment>
<evidence type="ECO:0000256" key="2">
    <source>
        <dbReference type="ARBA" id="ARBA00022448"/>
    </source>
</evidence>
<feature type="transmembrane region" description="Helical" evidence="7">
    <location>
        <begin position="90"/>
        <end position="113"/>
    </location>
</feature>
<evidence type="ECO:0000256" key="7">
    <source>
        <dbReference type="RuleBase" id="RU363032"/>
    </source>
</evidence>
<evidence type="ECO:0000256" key="3">
    <source>
        <dbReference type="ARBA" id="ARBA00022475"/>
    </source>
</evidence>
<keyword evidence="4 7" id="KW-0812">Transmembrane</keyword>
<accession>A0ABT9PBG3</accession>
<comment type="similarity">
    <text evidence="7">Belongs to the binding-protein-dependent transport system permease family.</text>
</comment>
<feature type="transmembrane region" description="Helical" evidence="7">
    <location>
        <begin position="191"/>
        <end position="221"/>
    </location>
</feature>
<keyword evidence="5 7" id="KW-1133">Transmembrane helix</keyword>
<comment type="subcellular location">
    <subcellularLocation>
        <location evidence="1 7">Cell membrane</location>
        <topology evidence="1 7">Multi-pass membrane protein</topology>
    </subcellularLocation>
</comment>
<keyword evidence="10" id="KW-1185">Reference proteome</keyword>